<dbReference type="Proteomes" id="UP000683246">
    <property type="component" value="Chromosome"/>
</dbReference>
<organism evidence="1 2">
    <name type="scientific">Vallitalea pronyensis</name>
    <dbReference type="NCBI Taxonomy" id="1348613"/>
    <lineage>
        <taxon>Bacteria</taxon>
        <taxon>Bacillati</taxon>
        <taxon>Bacillota</taxon>
        <taxon>Clostridia</taxon>
        <taxon>Lachnospirales</taxon>
        <taxon>Vallitaleaceae</taxon>
        <taxon>Vallitalea</taxon>
    </lineage>
</organism>
<protein>
    <submittedName>
        <fullName evidence="1">Uncharacterized protein</fullName>
    </submittedName>
</protein>
<name>A0A8J8MGQ0_9FIRM</name>
<dbReference type="RefSeq" id="WP_212696739.1">
    <property type="nucleotide sequence ID" value="NZ_CP058649.1"/>
</dbReference>
<dbReference type="KEGG" id="vpy:HZI73_02790"/>
<evidence type="ECO:0000313" key="2">
    <source>
        <dbReference type="Proteomes" id="UP000683246"/>
    </source>
</evidence>
<gene>
    <name evidence="1" type="ORF">HZI73_02790</name>
</gene>
<dbReference type="AlphaFoldDB" id="A0A8J8MGQ0"/>
<sequence>MEKPWNQSDKAIKKEQHALLYEQLIDDGCDLYRGYKVIHCHLGTHITKSIAQDLMLLKLTQCKAVMRMYHELSSEKYMSKKINIRGEYWLTEMFALESKYAESLNHLYANTMVSEKQFQIMQLINSENLLLFQLLYLQRLVGINWKADNK</sequence>
<keyword evidence="2" id="KW-1185">Reference proteome</keyword>
<evidence type="ECO:0000313" key="1">
    <source>
        <dbReference type="EMBL" id="QUI21274.1"/>
    </source>
</evidence>
<accession>A0A8J8MGQ0</accession>
<reference evidence="1" key="1">
    <citation type="submission" date="2020-07" db="EMBL/GenBank/DDBJ databases">
        <title>Vallitalea pronyensis genome.</title>
        <authorList>
            <person name="Postec A."/>
        </authorList>
    </citation>
    <scope>NUCLEOTIDE SEQUENCE</scope>
    <source>
        <strain evidence="1">FatNI3</strain>
    </source>
</reference>
<proteinExistence type="predicted"/>
<dbReference type="EMBL" id="CP058649">
    <property type="protein sequence ID" value="QUI21274.1"/>
    <property type="molecule type" value="Genomic_DNA"/>
</dbReference>